<accession>A0A2T5C0G2</accession>
<feature type="domain" description="Phage tail tape measure protein" evidence="1">
    <location>
        <begin position="57"/>
        <end position="246"/>
    </location>
</feature>
<sequence length="704" mass="73956">MSTKVFKYILDFSGNVQKINKDVGGLNGLLKGAAVAAGAMFAVDKVMDAAAAVADYAQEISGVRNEVAQLTGQSGAALDVMTGQVQAIAQAYDAEVGDAIKASDLLMDQFGESAKGAFDIINSGLATSANSNGDFLEQVAEYSPHFKEAGLAASEMVAIIAEGNKMGVFNDKAADAIKEGTIRLREMTNGTKDALNAIGLSSTQIQNDISSGNKSMFEVMQLVSRQLTSLPQQSPAVGQALADIFGGPGEDAVQFIRSLGDLNTSLDDVIAQGGAATAAQMEWADTLSEFHATGAQVFGGTNTMITQVKTTMLGWVNDSMKGLVGIVNYFIDLYNESVVFRGAIEYVKLGFNQMVTYATAGLKLIWENLKSTGKMVKAIFTMDWEGIKSAWVDGFKGMGQVFVDAGKETAENYENAWNNTLNPKKKIELISLSDEDAQAAGQSSGINYAAGFAKGMGMVNINESGGAKSLSEQVDEALAMDDWSMNKDALKGIDDAFQKIGSSLPNDEIAEMAASMNQWTKSDSLSFLQSQFSSLGESIGGTAGNFLGFAANMLEMIPQLIVQVAALTGAEVAGSAAVTSAKGSEAMVSGIAASQKVPFPLNIVALAATVAAVASALSSIPKFATGGIIGGSSFSGDSVLIRANSGEEVLRRNDPRHTLNATSSRQVGGGSQVKVLVPSMRLRKGDIYIAFKEGEKEFQKRNGR</sequence>
<protein>
    <submittedName>
        <fullName evidence="2">Minor tail protein</fullName>
    </submittedName>
</protein>
<dbReference type="RefSeq" id="WP_107822767.1">
    <property type="nucleotide sequence ID" value="NZ_QAAD01000011.1"/>
</dbReference>
<proteinExistence type="predicted"/>
<keyword evidence="3" id="KW-1185">Reference proteome</keyword>
<reference evidence="2 3" key="1">
    <citation type="submission" date="2018-04" db="EMBL/GenBank/DDBJ databases">
        <title>Genomic Encyclopedia of Archaeal and Bacterial Type Strains, Phase II (KMG-II): from individual species to whole genera.</title>
        <authorList>
            <person name="Goeker M."/>
        </authorList>
    </citation>
    <scope>NUCLEOTIDE SEQUENCE [LARGE SCALE GENOMIC DNA]</scope>
    <source>
        <strain evidence="2 3">DSM 28823</strain>
    </source>
</reference>
<dbReference type="EMBL" id="QAAD01000011">
    <property type="protein sequence ID" value="PTN08038.1"/>
    <property type="molecule type" value="Genomic_DNA"/>
</dbReference>
<organism evidence="2 3">
    <name type="scientific">Mangrovibacterium marinum</name>
    <dbReference type="NCBI Taxonomy" id="1639118"/>
    <lineage>
        <taxon>Bacteria</taxon>
        <taxon>Pseudomonadati</taxon>
        <taxon>Bacteroidota</taxon>
        <taxon>Bacteroidia</taxon>
        <taxon>Marinilabiliales</taxon>
        <taxon>Prolixibacteraceae</taxon>
        <taxon>Mangrovibacterium</taxon>
    </lineage>
</organism>
<dbReference type="InterPro" id="IPR010090">
    <property type="entry name" value="Phage_tape_meas"/>
</dbReference>
<comment type="caution">
    <text evidence="2">The sequence shown here is derived from an EMBL/GenBank/DDBJ whole genome shotgun (WGS) entry which is preliminary data.</text>
</comment>
<name>A0A2T5C0G2_9BACT</name>
<evidence type="ECO:0000313" key="3">
    <source>
        <dbReference type="Proteomes" id="UP000243525"/>
    </source>
</evidence>
<evidence type="ECO:0000259" key="1">
    <source>
        <dbReference type="Pfam" id="PF10145"/>
    </source>
</evidence>
<gene>
    <name evidence="2" type="ORF">C8N47_11178</name>
</gene>
<dbReference type="OrthoDB" id="1047854at2"/>
<dbReference type="AlphaFoldDB" id="A0A2T5C0G2"/>
<dbReference type="Proteomes" id="UP000243525">
    <property type="component" value="Unassembled WGS sequence"/>
</dbReference>
<evidence type="ECO:0000313" key="2">
    <source>
        <dbReference type="EMBL" id="PTN08038.1"/>
    </source>
</evidence>
<dbReference type="Pfam" id="PF10145">
    <property type="entry name" value="PhageMin_Tail"/>
    <property type="match status" value="1"/>
</dbReference>